<dbReference type="Proteomes" id="UP000054995">
    <property type="component" value="Unassembled WGS sequence"/>
</dbReference>
<keyword evidence="2" id="KW-1185">Reference proteome</keyword>
<dbReference type="AlphaFoldDB" id="A0A0V1FCU7"/>
<accession>A0A0V1FCU7</accession>
<gene>
    <name evidence="1" type="ORF">T4D_733</name>
</gene>
<organism evidence="1 2">
    <name type="scientific">Trichinella pseudospiralis</name>
    <name type="common">Parasitic roundworm</name>
    <dbReference type="NCBI Taxonomy" id="6337"/>
    <lineage>
        <taxon>Eukaryota</taxon>
        <taxon>Metazoa</taxon>
        <taxon>Ecdysozoa</taxon>
        <taxon>Nematoda</taxon>
        <taxon>Enoplea</taxon>
        <taxon>Dorylaimia</taxon>
        <taxon>Trichinellida</taxon>
        <taxon>Trichinellidae</taxon>
        <taxon>Trichinella</taxon>
    </lineage>
</organism>
<evidence type="ECO:0000313" key="2">
    <source>
        <dbReference type="Proteomes" id="UP000054995"/>
    </source>
</evidence>
<comment type="caution">
    <text evidence="1">The sequence shown here is derived from an EMBL/GenBank/DDBJ whole genome shotgun (WGS) entry which is preliminary data.</text>
</comment>
<proteinExistence type="predicted"/>
<sequence length="61" mass="6954">MVESDKKIGKSIKTTPSTIEYQNQVIRMAFSNLTNQDLVNINEPTYYVKFVGFSSVFKCSI</sequence>
<name>A0A0V1FCU7_TRIPS</name>
<evidence type="ECO:0000313" key="1">
    <source>
        <dbReference type="EMBL" id="KRY83758.1"/>
    </source>
</evidence>
<dbReference type="EMBL" id="JYDT01000132">
    <property type="protein sequence ID" value="KRY83758.1"/>
    <property type="molecule type" value="Genomic_DNA"/>
</dbReference>
<protein>
    <submittedName>
        <fullName evidence="1">Uncharacterized protein</fullName>
    </submittedName>
</protein>
<reference evidence="1 2" key="1">
    <citation type="submission" date="2015-01" db="EMBL/GenBank/DDBJ databases">
        <title>Evolution of Trichinella species and genotypes.</title>
        <authorList>
            <person name="Korhonen P.K."/>
            <person name="Edoardo P."/>
            <person name="Giuseppe L.R."/>
            <person name="Gasser R.B."/>
        </authorList>
    </citation>
    <scope>NUCLEOTIDE SEQUENCE [LARGE SCALE GENOMIC DNA]</scope>
    <source>
        <strain evidence="1">ISS470</strain>
    </source>
</reference>